<evidence type="ECO:0000313" key="2">
    <source>
        <dbReference type="Proteomes" id="UP000507140"/>
    </source>
</evidence>
<evidence type="ECO:0000313" key="1">
    <source>
        <dbReference type="EMBL" id="CAB3913994.1"/>
    </source>
</evidence>
<accession>A0ABM8LKZ4</accession>
<protein>
    <submittedName>
        <fullName evidence="1">Uncharacterized protein</fullName>
    </submittedName>
</protein>
<dbReference type="EMBL" id="CADIKR010000008">
    <property type="protein sequence ID" value="CAB3913994.1"/>
    <property type="molecule type" value="Genomic_DNA"/>
</dbReference>
<dbReference type="Proteomes" id="UP000507140">
    <property type="component" value="Unassembled WGS sequence"/>
</dbReference>
<proteinExistence type="predicted"/>
<dbReference type="RefSeq" id="WP_042797671.1">
    <property type="nucleotide sequence ID" value="NZ_CADIKR010000008.1"/>
</dbReference>
<comment type="caution">
    <text evidence="1">The sequence shown here is derived from an EMBL/GenBank/DDBJ whole genome shotgun (WGS) entry which is preliminary data.</text>
</comment>
<sequence>MLTQAQIAAATGKIFEVPRVINGCARVRFVGIWPTGNVAVKRASDPEMFGPLTISSEVAAPLMEAIQRRFNRRGQPCV</sequence>
<name>A0ABM8LKZ4_9BURK</name>
<organism evidence="1 2">
    <name type="scientific">Achromobacter mucicolens</name>
    <dbReference type="NCBI Taxonomy" id="1389922"/>
    <lineage>
        <taxon>Bacteria</taxon>
        <taxon>Pseudomonadati</taxon>
        <taxon>Pseudomonadota</taxon>
        <taxon>Betaproteobacteria</taxon>
        <taxon>Burkholderiales</taxon>
        <taxon>Alcaligenaceae</taxon>
        <taxon>Achromobacter</taxon>
    </lineage>
</organism>
<keyword evidence="2" id="KW-1185">Reference proteome</keyword>
<reference evidence="1 2" key="1">
    <citation type="submission" date="2020-04" db="EMBL/GenBank/DDBJ databases">
        <authorList>
            <person name="De Canck E."/>
        </authorList>
    </citation>
    <scope>NUCLEOTIDE SEQUENCE [LARGE SCALE GENOMIC DNA]</scope>
    <source>
        <strain evidence="1 2">LMG 3415</strain>
    </source>
</reference>
<gene>
    <name evidence="1" type="ORF">LMG3415_05128</name>
</gene>